<dbReference type="InParanoid" id="A0A1Y2M7U6"/>
<organism evidence="1 2">
    <name type="scientific">Epicoccum nigrum</name>
    <name type="common">Soil fungus</name>
    <name type="synonym">Epicoccum purpurascens</name>
    <dbReference type="NCBI Taxonomy" id="105696"/>
    <lineage>
        <taxon>Eukaryota</taxon>
        <taxon>Fungi</taxon>
        <taxon>Dikarya</taxon>
        <taxon>Ascomycota</taxon>
        <taxon>Pezizomycotina</taxon>
        <taxon>Dothideomycetes</taxon>
        <taxon>Pleosporomycetidae</taxon>
        <taxon>Pleosporales</taxon>
        <taxon>Pleosporineae</taxon>
        <taxon>Didymellaceae</taxon>
        <taxon>Epicoccum</taxon>
    </lineage>
</organism>
<proteinExistence type="predicted"/>
<name>A0A1Y2M7U6_EPING</name>
<dbReference type="EMBL" id="KZ107839">
    <property type="protein sequence ID" value="OSS52176.1"/>
    <property type="molecule type" value="Genomic_DNA"/>
</dbReference>
<sequence>MKIRLRFTGKLNILDRSTCGVHNLEPRDHSLEGCYTVNSPLHHFITSALPFRPYTPTTLDNLQNCQADLSALLKCTIFFTLYNLRQFQHLPPQRLQSTFNIKSNVKFRPAASKMDESRGSGTARAS</sequence>
<evidence type="ECO:0000313" key="1">
    <source>
        <dbReference type="EMBL" id="OSS52176.1"/>
    </source>
</evidence>
<keyword evidence="2" id="KW-1185">Reference proteome</keyword>
<dbReference type="AlphaFoldDB" id="A0A1Y2M7U6"/>
<gene>
    <name evidence="1" type="ORF">B5807_02691</name>
</gene>
<reference evidence="1 2" key="1">
    <citation type="journal article" date="2017" name="Genome Announc.">
        <title>Genome sequence of the saprophytic ascomycete Epicoccum nigrum ICMP 19927 strain isolated from New Zealand.</title>
        <authorList>
            <person name="Fokin M."/>
            <person name="Fleetwood D."/>
            <person name="Weir B.S."/>
            <person name="Villas-Boas S.G."/>
        </authorList>
    </citation>
    <scope>NUCLEOTIDE SEQUENCE [LARGE SCALE GENOMIC DNA]</scope>
    <source>
        <strain evidence="1 2">ICMP 19927</strain>
    </source>
</reference>
<accession>A0A1Y2M7U6</accession>
<evidence type="ECO:0000313" key="2">
    <source>
        <dbReference type="Proteomes" id="UP000193240"/>
    </source>
</evidence>
<protein>
    <submittedName>
        <fullName evidence="1">Uncharacterized protein</fullName>
    </submittedName>
</protein>
<dbReference type="Proteomes" id="UP000193240">
    <property type="component" value="Unassembled WGS sequence"/>
</dbReference>